<evidence type="ECO:0000256" key="1">
    <source>
        <dbReference type="SAM" id="Phobius"/>
    </source>
</evidence>
<accession>A0A9J6P613</accession>
<feature type="transmembrane region" description="Helical" evidence="1">
    <location>
        <begin position="238"/>
        <end position="258"/>
    </location>
</feature>
<keyword evidence="1" id="KW-1133">Transmembrane helix</keyword>
<proteinExistence type="predicted"/>
<protein>
    <submittedName>
        <fullName evidence="3">Acetyl-CoA synthase subunit gamma</fullName>
    </submittedName>
</protein>
<name>A0A9J6P613_9CLOT</name>
<evidence type="ECO:0000259" key="2">
    <source>
        <dbReference type="Pfam" id="PF03599"/>
    </source>
</evidence>
<feature type="transmembrane region" description="Helical" evidence="1">
    <location>
        <begin position="211"/>
        <end position="229"/>
    </location>
</feature>
<dbReference type="Proteomes" id="UP001056429">
    <property type="component" value="Unassembled WGS sequence"/>
</dbReference>
<feature type="domain" description="CO dehydrogenase/acetyl-CoA synthase delta subunit TIM barrel" evidence="2">
    <location>
        <begin position="3"/>
        <end position="112"/>
    </location>
</feature>
<dbReference type="EMBL" id="JAGSOJ010000005">
    <property type="protein sequence ID" value="MCM1992266.1"/>
    <property type="molecule type" value="Genomic_DNA"/>
</dbReference>
<reference evidence="3" key="2">
    <citation type="submission" date="2021-04" db="EMBL/GenBank/DDBJ databases">
        <authorList>
            <person name="Dong X."/>
        </authorList>
    </citation>
    <scope>NUCLEOTIDE SEQUENCE</scope>
    <source>
        <strain evidence="3">ZWT</strain>
    </source>
</reference>
<keyword evidence="4" id="KW-1185">Reference proteome</keyword>
<dbReference type="NCBIfam" id="NF040863">
    <property type="entry name" value="HgcA_corrinoid"/>
    <property type="match status" value="1"/>
</dbReference>
<organism evidence="3 4">
    <name type="scientific">Oceanirhabdus seepicola</name>
    <dbReference type="NCBI Taxonomy" id="2828781"/>
    <lineage>
        <taxon>Bacteria</taxon>
        <taxon>Bacillati</taxon>
        <taxon>Bacillota</taxon>
        <taxon>Clostridia</taxon>
        <taxon>Eubacteriales</taxon>
        <taxon>Clostridiaceae</taxon>
        <taxon>Oceanirhabdus</taxon>
    </lineage>
</organism>
<comment type="caution">
    <text evidence="3">The sequence shown here is derived from an EMBL/GenBank/DDBJ whole genome shotgun (WGS) entry which is preliminary data.</text>
</comment>
<gene>
    <name evidence="3" type="ORF">KDK92_21290</name>
</gene>
<keyword evidence="1" id="KW-0472">Membrane</keyword>
<reference evidence="3" key="1">
    <citation type="journal article" date="2021" name="mSystems">
        <title>Bacteria and Archaea Synergistically Convert Glycine Betaine to Biogenic Methane in the Formosa Cold Seep of the South China Sea.</title>
        <authorList>
            <person name="Li L."/>
            <person name="Zhang W."/>
            <person name="Zhang S."/>
            <person name="Song L."/>
            <person name="Sun Q."/>
            <person name="Zhang H."/>
            <person name="Xiang H."/>
            <person name="Dong X."/>
        </authorList>
    </citation>
    <scope>NUCLEOTIDE SEQUENCE</scope>
    <source>
        <strain evidence="3">ZWT</strain>
    </source>
</reference>
<keyword evidence="1" id="KW-0812">Transmembrane</keyword>
<feature type="transmembrane region" description="Helical" evidence="1">
    <location>
        <begin position="155"/>
        <end position="174"/>
    </location>
</feature>
<feature type="transmembrane region" description="Helical" evidence="1">
    <location>
        <begin position="278"/>
        <end position="296"/>
    </location>
</feature>
<evidence type="ECO:0000313" key="3">
    <source>
        <dbReference type="EMBL" id="MCM1992266.1"/>
    </source>
</evidence>
<dbReference type="Pfam" id="PF03599">
    <property type="entry name" value="CdhD"/>
    <property type="match status" value="1"/>
</dbReference>
<sequence>MIKPGVYAIGNPKPTSPVIVSCNYKYTFDSVRKELEGVDCWVLILNTFGVNVWCAAGKGTFGTGELIRRIAAVKLDKIINHKVLIVPQLGATGIDSHEVRKATGYRIVFGPVGAKDLKEFISNRFKATEEMRRVRFDFMDRLKLTPLQFMQSIKYYFIALIVLVMTNLITFRSLDIALNRSIYQSIPFIIGIGIASILFPLLLPAVPFRSFSLNGVLLGIIFIIPVMLLKDIFLLSESVIWILSYMALVITMIANITLSFTGSTTYTSFSGVLKETLLTIPISIVVVGISIITMCLV</sequence>
<evidence type="ECO:0000313" key="4">
    <source>
        <dbReference type="Proteomes" id="UP001056429"/>
    </source>
</evidence>
<dbReference type="AlphaFoldDB" id="A0A9J6P613"/>
<dbReference type="Gene3D" id="3.40.50.11600">
    <property type="match status" value="1"/>
</dbReference>
<dbReference type="InterPro" id="IPR016041">
    <property type="entry name" value="Ac-CoA_synth_d_su_TIM-brl"/>
</dbReference>
<feature type="transmembrane region" description="Helical" evidence="1">
    <location>
        <begin position="186"/>
        <end position="205"/>
    </location>
</feature>